<dbReference type="GO" id="GO:0043565">
    <property type="term" value="F:sequence-specific DNA binding"/>
    <property type="evidence" value="ECO:0007669"/>
    <property type="project" value="TreeGrafter"/>
</dbReference>
<dbReference type="EMBL" id="CAVLEF010000040">
    <property type="protein sequence ID" value="CAK1550082.1"/>
    <property type="molecule type" value="Genomic_DNA"/>
</dbReference>
<dbReference type="GO" id="GO:0005634">
    <property type="term" value="C:nucleus"/>
    <property type="evidence" value="ECO:0007669"/>
    <property type="project" value="TreeGrafter"/>
</dbReference>
<proteinExistence type="inferred from homology"/>
<keyword evidence="6" id="KW-1185">Reference proteome</keyword>
<gene>
    <name evidence="5" type="ORF">LNINA_LOCUS9327</name>
</gene>
<dbReference type="AlphaFoldDB" id="A0AAV1JMF6"/>
<dbReference type="GO" id="GO:0016706">
    <property type="term" value="F:2-oxoglutarate-dependent dioxygenase activity"/>
    <property type="evidence" value="ECO:0007669"/>
    <property type="project" value="TreeGrafter"/>
</dbReference>
<evidence type="ECO:0000313" key="5">
    <source>
        <dbReference type="EMBL" id="CAK1550082.1"/>
    </source>
</evidence>
<dbReference type="PROSITE" id="PS51184">
    <property type="entry name" value="JMJC"/>
    <property type="match status" value="1"/>
</dbReference>
<evidence type="ECO:0000256" key="1">
    <source>
        <dbReference type="ARBA" id="ARBA00038068"/>
    </source>
</evidence>
<sequence>MAEIKFLDIESINGPNTYNERRIHVLNVPALSYSDFFSKYMFTNSPCVIKNVCEEWRAFKDWASSEKINWDFFIENYGDFEAPVADCNKLDFNAQCKSNMRVKEFMEYLKLDEKEHLLYLKDWHLKAMLKKVNSPENFYKVPEYFASDWLNEYAEDKKEDDFQFVYIGAKDTWTPLHADVYSSYSWSVNIFGKKKWILFPPGEEDNLRDSLRNLPILFKSEKFGCIQYFEVIQEKGDAIFVPSGWHHQVFNLQDTISINHNFINACNIDIVWMALQKNLTDVEKEIEEFKDSPDYLNQCQIILKSLFGMDFYSFIDLIAHIAEKRLKQLQGVNFTVFNSYQFGNKHIKFDLQTLYKIFNSIENHILFKNKFLKLSPNHLELKKEISLVIKNS</sequence>
<dbReference type="PANTHER" id="PTHR12480:SF6">
    <property type="entry name" value="2-OXOGLUTARATE AND IRON-DEPENDENT OXYGENASE JMJD4"/>
    <property type="match status" value="1"/>
</dbReference>
<dbReference type="GO" id="GO:0045905">
    <property type="term" value="P:positive regulation of translational termination"/>
    <property type="evidence" value="ECO:0007669"/>
    <property type="project" value="TreeGrafter"/>
</dbReference>
<comment type="catalytic activity">
    <reaction evidence="2">
        <text>L-lysyl-[protein] + 2-oxoglutarate + O2 = 4-hydroxy-L-lysyl-[protein] + succinate + CO2</text>
        <dbReference type="Rhea" id="RHEA:57156"/>
        <dbReference type="Rhea" id="RHEA-COMP:9752"/>
        <dbReference type="Rhea" id="RHEA-COMP:15084"/>
        <dbReference type="ChEBI" id="CHEBI:15379"/>
        <dbReference type="ChEBI" id="CHEBI:16526"/>
        <dbReference type="ChEBI" id="CHEBI:16810"/>
        <dbReference type="ChEBI" id="CHEBI:29969"/>
        <dbReference type="ChEBI" id="CHEBI:30031"/>
        <dbReference type="ChEBI" id="CHEBI:141495"/>
    </reaction>
</comment>
<evidence type="ECO:0000259" key="4">
    <source>
        <dbReference type="PROSITE" id="PS51184"/>
    </source>
</evidence>
<dbReference type="InterPro" id="IPR041667">
    <property type="entry name" value="Cupin_8"/>
</dbReference>
<name>A0AAV1JMF6_9NEOP</name>
<protein>
    <recommendedName>
        <fullName evidence="3">Jumonji domain-containing protein 4</fullName>
    </recommendedName>
</protein>
<dbReference type="Pfam" id="PF13621">
    <property type="entry name" value="Cupin_8"/>
    <property type="match status" value="1"/>
</dbReference>
<comment type="caution">
    <text evidence="5">The sequence shown here is derived from an EMBL/GenBank/DDBJ whole genome shotgun (WGS) entry which is preliminary data.</text>
</comment>
<dbReference type="InterPro" id="IPR050910">
    <property type="entry name" value="JMJD6_ArgDemeth/LysHydrox"/>
</dbReference>
<evidence type="ECO:0000256" key="2">
    <source>
        <dbReference type="ARBA" id="ARBA00047762"/>
    </source>
</evidence>
<dbReference type="PANTHER" id="PTHR12480">
    <property type="entry name" value="ARGININE DEMETHYLASE AND LYSYL-HYDROXYLASE JMJD"/>
    <property type="match status" value="1"/>
</dbReference>
<comment type="similarity">
    <text evidence="1">Belongs to the JMJD6 family.</text>
</comment>
<accession>A0AAV1JMF6</accession>
<evidence type="ECO:0000313" key="6">
    <source>
        <dbReference type="Proteomes" id="UP001497472"/>
    </source>
</evidence>
<reference evidence="5 6" key="1">
    <citation type="submission" date="2023-11" db="EMBL/GenBank/DDBJ databases">
        <authorList>
            <person name="Okamura Y."/>
        </authorList>
    </citation>
    <scope>NUCLEOTIDE SEQUENCE [LARGE SCALE GENOMIC DNA]</scope>
</reference>
<dbReference type="Proteomes" id="UP001497472">
    <property type="component" value="Unassembled WGS sequence"/>
</dbReference>
<dbReference type="InterPro" id="IPR003347">
    <property type="entry name" value="JmjC_dom"/>
</dbReference>
<feature type="domain" description="JmjC" evidence="4">
    <location>
        <begin position="130"/>
        <end position="279"/>
    </location>
</feature>
<evidence type="ECO:0000256" key="3">
    <source>
        <dbReference type="ARBA" id="ARBA00082904"/>
    </source>
</evidence>
<dbReference type="GO" id="GO:0005737">
    <property type="term" value="C:cytoplasm"/>
    <property type="evidence" value="ECO:0007669"/>
    <property type="project" value="TreeGrafter"/>
</dbReference>
<dbReference type="SUPFAM" id="SSF51197">
    <property type="entry name" value="Clavaminate synthase-like"/>
    <property type="match status" value="1"/>
</dbReference>
<dbReference type="SMART" id="SM00558">
    <property type="entry name" value="JmjC"/>
    <property type="match status" value="1"/>
</dbReference>
<organism evidence="5 6">
    <name type="scientific">Leptosia nina</name>
    <dbReference type="NCBI Taxonomy" id="320188"/>
    <lineage>
        <taxon>Eukaryota</taxon>
        <taxon>Metazoa</taxon>
        <taxon>Ecdysozoa</taxon>
        <taxon>Arthropoda</taxon>
        <taxon>Hexapoda</taxon>
        <taxon>Insecta</taxon>
        <taxon>Pterygota</taxon>
        <taxon>Neoptera</taxon>
        <taxon>Endopterygota</taxon>
        <taxon>Lepidoptera</taxon>
        <taxon>Glossata</taxon>
        <taxon>Ditrysia</taxon>
        <taxon>Papilionoidea</taxon>
        <taxon>Pieridae</taxon>
        <taxon>Pierinae</taxon>
        <taxon>Leptosia</taxon>
    </lineage>
</organism>
<dbReference type="Gene3D" id="2.60.120.650">
    <property type="entry name" value="Cupin"/>
    <property type="match status" value="1"/>
</dbReference>